<evidence type="ECO:0000256" key="1">
    <source>
        <dbReference type="SAM" id="MobiDB-lite"/>
    </source>
</evidence>
<organism evidence="2">
    <name type="scientific">freshwater metagenome</name>
    <dbReference type="NCBI Taxonomy" id="449393"/>
    <lineage>
        <taxon>unclassified sequences</taxon>
        <taxon>metagenomes</taxon>
        <taxon>ecological metagenomes</taxon>
    </lineage>
</organism>
<sequence length="56" mass="5845">MTTAVSASKSTETFVKSGWALYQGTKSAAEMQLLNSSPGMPNLRPIVDPVANTTAS</sequence>
<dbReference type="EMBL" id="CAEZUC010000050">
    <property type="protein sequence ID" value="CAB4587948.1"/>
    <property type="molecule type" value="Genomic_DNA"/>
</dbReference>
<dbReference type="AlphaFoldDB" id="A0A6J6FTM8"/>
<protein>
    <submittedName>
        <fullName evidence="2">Unannotated protein</fullName>
    </submittedName>
</protein>
<feature type="region of interest" description="Disordered" evidence="1">
    <location>
        <begin position="36"/>
        <end position="56"/>
    </location>
</feature>
<name>A0A6J6FTM8_9ZZZZ</name>
<reference evidence="2" key="1">
    <citation type="submission" date="2020-05" db="EMBL/GenBank/DDBJ databases">
        <authorList>
            <person name="Chiriac C."/>
            <person name="Salcher M."/>
            <person name="Ghai R."/>
            <person name="Kavagutti S V."/>
        </authorList>
    </citation>
    <scope>NUCLEOTIDE SEQUENCE</scope>
</reference>
<accession>A0A6J6FTM8</accession>
<evidence type="ECO:0000313" key="2">
    <source>
        <dbReference type="EMBL" id="CAB4587948.1"/>
    </source>
</evidence>
<proteinExistence type="predicted"/>
<gene>
    <name evidence="2" type="ORF">UFOPK1776_00448</name>
</gene>